<evidence type="ECO:0000256" key="2">
    <source>
        <dbReference type="ARBA" id="ARBA00022722"/>
    </source>
</evidence>
<dbReference type="Pfam" id="PF01850">
    <property type="entry name" value="PIN"/>
    <property type="match status" value="1"/>
</dbReference>
<keyword evidence="6" id="KW-0800">Toxin</keyword>
<dbReference type="Gene3D" id="3.40.50.1010">
    <property type="entry name" value="5'-nuclease"/>
    <property type="match status" value="1"/>
</dbReference>
<keyword evidence="3 6" id="KW-0479">Metal-binding</keyword>
<proteinExistence type="inferred from homology"/>
<evidence type="ECO:0000256" key="4">
    <source>
        <dbReference type="ARBA" id="ARBA00022801"/>
    </source>
</evidence>
<dbReference type="RefSeq" id="WP_284298500.1">
    <property type="nucleotide sequence ID" value="NZ_BSVA01000001.1"/>
</dbReference>
<evidence type="ECO:0000259" key="7">
    <source>
        <dbReference type="Pfam" id="PF01850"/>
    </source>
</evidence>
<protein>
    <recommendedName>
        <fullName evidence="6">Ribonuclease VapC</fullName>
        <shortName evidence="6">RNase VapC</shortName>
        <ecNumber evidence="6">3.1.-.-</ecNumber>
    </recommendedName>
    <alternativeName>
        <fullName evidence="6">Toxin VapC</fullName>
    </alternativeName>
</protein>
<keyword evidence="1 6" id="KW-1277">Toxin-antitoxin system</keyword>
<comment type="cofactor">
    <cofactor evidence="6">
        <name>Mg(2+)</name>
        <dbReference type="ChEBI" id="CHEBI:18420"/>
    </cofactor>
</comment>
<keyword evidence="9" id="KW-1185">Reference proteome</keyword>
<evidence type="ECO:0000256" key="1">
    <source>
        <dbReference type="ARBA" id="ARBA00022649"/>
    </source>
</evidence>
<feature type="binding site" evidence="6">
    <location>
        <position position="98"/>
    </location>
    <ligand>
        <name>Mg(2+)</name>
        <dbReference type="ChEBI" id="CHEBI:18420"/>
    </ligand>
</feature>
<evidence type="ECO:0000256" key="5">
    <source>
        <dbReference type="ARBA" id="ARBA00022842"/>
    </source>
</evidence>
<dbReference type="HAMAP" id="MF_00265">
    <property type="entry name" value="VapC_Nob1"/>
    <property type="match status" value="1"/>
</dbReference>
<comment type="function">
    <text evidence="6">Toxic component of a toxin-antitoxin (TA) system. An RNase.</text>
</comment>
<organism evidence="8 9">
    <name type="scientific">Homoserinibacter gongjuensis</name>
    <dbReference type="NCBI Taxonomy" id="1162968"/>
    <lineage>
        <taxon>Bacteria</taxon>
        <taxon>Bacillati</taxon>
        <taxon>Actinomycetota</taxon>
        <taxon>Actinomycetes</taxon>
        <taxon>Micrococcales</taxon>
        <taxon>Microbacteriaceae</taxon>
        <taxon>Homoserinibacter</taxon>
    </lineage>
</organism>
<name>A0ABQ6JV64_9MICO</name>
<sequence length="134" mass="14399">MIGIDANVLLRAIVRDDPGQARAADAVLASLTTTRPGFITHVALAEFEWVLARSYREPPAVRLALIRGLVETDSLEFEDGESVVRALSLAESGADFPDALIAASMELFGVADAVTFDRDAAKRMGWRLLEAADA</sequence>
<comment type="similarity">
    <text evidence="6">Belongs to the PINc/VapC protein family.</text>
</comment>
<feature type="domain" description="PIN" evidence="7">
    <location>
        <begin position="4"/>
        <end position="122"/>
    </location>
</feature>
<comment type="caution">
    <text evidence="8">The sequence shown here is derived from an EMBL/GenBank/DDBJ whole genome shotgun (WGS) entry which is preliminary data.</text>
</comment>
<dbReference type="Proteomes" id="UP001157069">
    <property type="component" value="Unassembled WGS sequence"/>
</dbReference>
<dbReference type="EMBL" id="BSVA01000001">
    <property type="protein sequence ID" value="GMA90632.1"/>
    <property type="molecule type" value="Genomic_DNA"/>
</dbReference>
<evidence type="ECO:0000256" key="3">
    <source>
        <dbReference type="ARBA" id="ARBA00022723"/>
    </source>
</evidence>
<evidence type="ECO:0000256" key="6">
    <source>
        <dbReference type="HAMAP-Rule" id="MF_00265"/>
    </source>
</evidence>
<evidence type="ECO:0000313" key="8">
    <source>
        <dbReference type="EMBL" id="GMA90632.1"/>
    </source>
</evidence>
<dbReference type="InterPro" id="IPR002716">
    <property type="entry name" value="PIN_dom"/>
</dbReference>
<reference evidence="9" key="1">
    <citation type="journal article" date="2019" name="Int. J. Syst. Evol. Microbiol.">
        <title>The Global Catalogue of Microorganisms (GCM) 10K type strain sequencing project: providing services to taxonomists for standard genome sequencing and annotation.</title>
        <authorList>
            <consortium name="The Broad Institute Genomics Platform"/>
            <consortium name="The Broad Institute Genome Sequencing Center for Infectious Disease"/>
            <person name="Wu L."/>
            <person name="Ma J."/>
        </authorList>
    </citation>
    <scope>NUCLEOTIDE SEQUENCE [LARGE SCALE GENOMIC DNA]</scope>
    <source>
        <strain evidence="9">NBRC 108755</strain>
    </source>
</reference>
<dbReference type="InterPro" id="IPR022907">
    <property type="entry name" value="VapC_family"/>
</dbReference>
<evidence type="ECO:0000313" key="9">
    <source>
        <dbReference type="Proteomes" id="UP001157069"/>
    </source>
</evidence>
<dbReference type="EC" id="3.1.-.-" evidence="6"/>
<accession>A0ABQ6JV64</accession>
<dbReference type="InterPro" id="IPR029060">
    <property type="entry name" value="PIN-like_dom_sf"/>
</dbReference>
<keyword evidence="8" id="KW-0238">DNA-binding</keyword>
<dbReference type="SUPFAM" id="SSF88723">
    <property type="entry name" value="PIN domain-like"/>
    <property type="match status" value="1"/>
</dbReference>
<dbReference type="PANTHER" id="PTHR39664:SF2">
    <property type="entry name" value="NUCLEIC ACID-BINDING PROTEIN, CONTAINING PIN DOMAIN-RELATED"/>
    <property type="match status" value="1"/>
</dbReference>
<keyword evidence="5 6" id="KW-0460">Magnesium</keyword>
<dbReference type="PANTHER" id="PTHR39664">
    <property type="match status" value="1"/>
</dbReference>
<feature type="binding site" evidence="6">
    <location>
        <position position="5"/>
    </location>
    <ligand>
        <name>Mg(2+)</name>
        <dbReference type="ChEBI" id="CHEBI:18420"/>
    </ligand>
</feature>
<keyword evidence="2 6" id="KW-0540">Nuclease</keyword>
<keyword evidence="4 6" id="KW-0378">Hydrolase</keyword>
<dbReference type="CDD" id="cd18683">
    <property type="entry name" value="PIN_VapC-like"/>
    <property type="match status" value="1"/>
</dbReference>
<dbReference type="GO" id="GO:0003677">
    <property type="term" value="F:DNA binding"/>
    <property type="evidence" value="ECO:0007669"/>
    <property type="project" value="UniProtKB-KW"/>
</dbReference>
<gene>
    <name evidence="6" type="primary">vapC</name>
    <name evidence="8" type="ORF">GCM10025869_11610</name>
</gene>